<proteinExistence type="predicted"/>
<accession>A0A2Z6MJW1</accession>
<evidence type="ECO:0000256" key="2">
    <source>
        <dbReference type="ARBA" id="ARBA00022723"/>
    </source>
</evidence>
<gene>
    <name evidence="6" type="ORF">TSUD_82490</name>
</gene>
<dbReference type="InterPro" id="IPR050651">
    <property type="entry name" value="Plant_Cytochrome_P450_Monoox"/>
</dbReference>
<dbReference type="EMBL" id="DF973140">
    <property type="protein sequence ID" value="GAU13740.1"/>
    <property type="molecule type" value="Genomic_DNA"/>
</dbReference>
<dbReference type="Proteomes" id="UP000242715">
    <property type="component" value="Unassembled WGS sequence"/>
</dbReference>
<sequence>MITKLAEDSSTDFAEVELTFRFFDMTFNNTVRMISGKRYYGEDCDMSGLQESSQFRDMVSQLLQLLEANNKTDFMHVLKFLDFENLEKNILVKNVMSSCNDSLMSNGIRSVQIL</sequence>
<name>A0A2Z6MJW1_TRISU</name>
<evidence type="ECO:0000256" key="4">
    <source>
        <dbReference type="ARBA" id="ARBA00023004"/>
    </source>
</evidence>
<reference evidence="7" key="1">
    <citation type="journal article" date="2017" name="Front. Plant Sci.">
        <title>Climate Clever Clovers: New Paradigm to Reduce the Environmental Footprint of Ruminants by Breeding Low Methanogenic Forages Utilizing Haplotype Variation.</title>
        <authorList>
            <person name="Kaur P."/>
            <person name="Appels R."/>
            <person name="Bayer P.E."/>
            <person name="Keeble-Gagnere G."/>
            <person name="Wang J."/>
            <person name="Hirakawa H."/>
            <person name="Shirasawa K."/>
            <person name="Vercoe P."/>
            <person name="Stefanova K."/>
            <person name="Durmic Z."/>
            <person name="Nichols P."/>
            <person name="Revell C."/>
            <person name="Isobe S.N."/>
            <person name="Edwards D."/>
            <person name="Erskine W."/>
        </authorList>
    </citation>
    <scope>NUCLEOTIDE SEQUENCE [LARGE SCALE GENOMIC DNA]</scope>
    <source>
        <strain evidence="7">cv. Daliak</strain>
    </source>
</reference>
<dbReference type="GO" id="GO:0004497">
    <property type="term" value="F:monooxygenase activity"/>
    <property type="evidence" value="ECO:0007669"/>
    <property type="project" value="UniProtKB-KW"/>
</dbReference>
<keyword evidence="4" id="KW-0408">Iron</keyword>
<evidence type="ECO:0000256" key="3">
    <source>
        <dbReference type="ARBA" id="ARBA00023002"/>
    </source>
</evidence>
<keyword evidence="5" id="KW-0503">Monooxygenase</keyword>
<evidence type="ECO:0000313" key="7">
    <source>
        <dbReference type="Proteomes" id="UP000242715"/>
    </source>
</evidence>
<dbReference type="OrthoDB" id="1055148at2759"/>
<dbReference type="AlphaFoldDB" id="A0A2Z6MJW1"/>
<keyword evidence="3" id="KW-0560">Oxidoreductase</keyword>
<dbReference type="PANTHER" id="PTHR47947">
    <property type="entry name" value="CYTOCHROME P450 82C3-RELATED"/>
    <property type="match status" value="1"/>
</dbReference>
<organism evidence="6 7">
    <name type="scientific">Trifolium subterraneum</name>
    <name type="common">Subterranean clover</name>
    <dbReference type="NCBI Taxonomy" id="3900"/>
    <lineage>
        <taxon>Eukaryota</taxon>
        <taxon>Viridiplantae</taxon>
        <taxon>Streptophyta</taxon>
        <taxon>Embryophyta</taxon>
        <taxon>Tracheophyta</taxon>
        <taxon>Spermatophyta</taxon>
        <taxon>Magnoliopsida</taxon>
        <taxon>eudicotyledons</taxon>
        <taxon>Gunneridae</taxon>
        <taxon>Pentapetalae</taxon>
        <taxon>rosids</taxon>
        <taxon>fabids</taxon>
        <taxon>Fabales</taxon>
        <taxon>Fabaceae</taxon>
        <taxon>Papilionoideae</taxon>
        <taxon>50 kb inversion clade</taxon>
        <taxon>NPAAA clade</taxon>
        <taxon>Hologalegina</taxon>
        <taxon>IRL clade</taxon>
        <taxon>Trifolieae</taxon>
        <taxon>Trifolium</taxon>
    </lineage>
</organism>
<keyword evidence="2" id="KW-0479">Metal-binding</keyword>
<keyword evidence="7" id="KW-1185">Reference proteome</keyword>
<protein>
    <submittedName>
        <fullName evidence="6">Uncharacterized protein</fullName>
    </submittedName>
</protein>
<dbReference type="GO" id="GO:0046872">
    <property type="term" value="F:metal ion binding"/>
    <property type="evidence" value="ECO:0007669"/>
    <property type="project" value="UniProtKB-KW"/>
</dbReference>
<dbReference type="PANTHER" id="PTHR47947:SF24">
    <property type="entry name" value="ISOFLAVONE 2'-HYDROXYLASE-LIKE"/>
    <property type="match status" value="1"/>
</dbReference>
<evidence type="ECO:0000256" key="1">
    <source>
        <dbReference type="ARBA" id="ARBA00022617"/>
    </source>
</evidence>
<keyword evidence="1" id="KW-0349">Heme</keyword>
<evidence type="ECO:0000313" key="6">
    <source>
        <dbReference type="EMBL" id="GAU13740.1"/>
    </source>
</evidence>
<evidence type="ECO:0000256" key="5">
    <source>
        <dbReference type="ARBA" id="ARBA00023033"/>
    </source>
</evidence>